<proteinExistence type="predicted"/>
<sequence length="398" mass="42368">MLRASKANSRVVASHPRRVPRAPKTGKRNTSKVCLARCSDDVDDAPARPDPSFSCNAELAPSSRRGLLFFASSAGAAMIANAVGTGAARAVPFSDEISAEIRAELLEEDAAARARVQRIREKAEVQGRASGGGFEDKLCATPFGVDVVGITEAIALIGALVGGISARQRKREVEIVNEKLRRVNLSLRQQARAGTLYAPGLRYAPSASATATAIPSIVDETAAPVVVESPLASPPTPQEAAETSSSPTTITTSVEDVQGEDTATPKTSADGSPLSDIEREVIYELKLGKRLLSEDEQGSAGSAVVHFNKALLLSRKTADRIRERRAVRGIAAARRKTGDVKGAIAMLERVLEISKEVDEYTGDSDAYGTIADLYTELGDYEKAGRFYDRYIDCMSSGE</sequence>
<keyword evidence="3" id="KW-1185">Reference proteome</keyword>
<feature type="region of interest" description="Disordered" evidence="1">
    <location>
        <begin position="229"/>
        <end position="275"/>
    </location>
</feature>
<dbReference type="Gene3D" id="1.25.40.10">
    <property type="entry name" value="Tetratricopeptide repeat domain"/>
    <property type="match status" value="1"/>
</dbReference>
<dbReference type="Proteomes" id="UP000660262">
    <property type="component" value="Unassembled WGS sequence"/>
</dbReference>
<dbReference type="GO" id="GO:0015995">
    <property type="term" value="P:chlorophyll biosynthetic process"/>
    <property type="evidence" value="ECO:0007669"/>
    <property type="project" value="InterPro"/>
</dbReference>
<dbReference type="PANTHER" id="PTHR47310:SF2">
    <property type="entry name" value="PROTEIN FLUORESCENT IN BLUE LIGHT, CHLOROPLASTIC"/>
    <property type="match status" value="1"/>
</dbReference>
<dbReference type="EMBL" id="BNJQ01000003">
    <property type="protein sequence ID" value="GHP02695.1"/>
    <property type="molecule type" value="Genomic_DNA"/>
</dbReference>
<dbReference type="InterPro" id="IPR011990">
    <property type="entry name" value="TPR-like_helical_dom_sf"/>
</dbReference>
<accession>A0A830H6M7</accession>
<comment type="caution">
    <text evidence="2">The sequence shown here is derived from an EMBL/GenBank/DDBJ whole genome shotgun (WGS) entry which is preliminary data.</text>
</comment>
<dbReference type="InterPro" id="IPR044243">
    <property type="entry name" value="FLU"/>
</dbReference>
<feature type="compositionally biased region" description="Basic residues" evidence="1">
    <location>
        <begin position="15"/>
        <end position="30"/>
    </location>
</feature>
<dbReference type="AlphaFoldDB" id="A0A830H6M7"/>
<protein>
    <submittedName>
        <fullName evidence="2">Uncharacterized protein</fullName>
    </submittedName>
</protein>
<organism evidence="2 3">
    <name type="scientific">Pycnococcus provasolii</name>
    <dbReference type="NCBI Taxonomy" id="41880"/>
    <lineage>
        <taxon>Eukaryota</taxon>
        <taxon>Viridiplantae</taxon>
        <taxon>Chlorophyta</taxon>
        <taxon>Pseudoscourfieldiophyceae</taxon>
        <taxon>Pseudoscourfieldiales</taxon>
        <taxon>Pycnococcaceae</taxon>
        <taxon>Pycnococcus</taxon>
    </lineage>
</organism>
<dbReference type="Pfam" id="PF13424">
    <property type="entry name" value="TPR_12"/>
    <property type="match status" value="1"/>
</dbReference>
<evidence type="ECO:0000256" key="1">
    <source>
        <dbReference type="SAM" id="MobiDB-lite"/>
    </source>
</evidence>
<dbReference type="PANTHER" id="PTHR47310">
    <property type="entry name" value="PROTEIN FLUORESCENT IN BLUE LIGHT, CHLOROPLASTIC"/>
    <property type="match status" value="1"/>
</dbReference>
<dbReference type="OrthoDB" id="286233at2759"/>
<name>A0A830H6M7_9CHLO</name>
<feature type="compositionally biased region" description="Low complexity" evidence="1">
    <location>
        <begin position="243"/>
        <end position="253"/>
    </location>
</feature>
<dbReference type="SUPFAM" id="SSF48452">
    <property type="entry name" value="TPR-like"/>
    <property type="match status" value="1"/>
</dbReference>
<reference evidence="2" key="1">
    <citation type="submission" date="2020-10" db="EMBL/GenBank/DDBJ databases">
        <title>Unveiling of a novel bifunctional photoreceptor, Dualchrome1, isolated from a cosmopolitan green alga.</title>
        <authorList>
            <person name="Suzuki S."/>
            <person name="Kawachi M."/>
        </authorList>
    </citation>
    <scope>NUCLEOTIDE SEQUENCE</scope>
    <source>
        <strain evidence="2">NIES 2893</strain>
    </source>
</reference>
<feature type="region of interest" description="Disordered" evidence="1">
    <location>
        <begin position="1"/>
        <end position="30"/>
    </location>
</feature>
<gene>
    <name evidence="2" type="ORF">PPROV_000145000</name>
</gene>
<evidence type="ECO:0000313" key="3">
    <source>
        <dbReference type="Proteomes" id="UP000660262"/>
    </source>
</evidence>
<evidence type="ECO:0000313" key="2">
    <source>
        <dbReference type="EMBL" id="GHP02695.1"/>
    </source>
</evidence>